<proteinExistence type="predicted"/>
<dbReference type="AlphaFoldDB" id="A0A366DKA7"/>
<dbReference type="RefSeq" id="WP_113946259.1">
    <property type="nucleotide sequence ID" value="NZ_JBHEEG010000005.1"/>
</dbReference>
<protein>
    <submittedName>
        <fullName evidence="1">Uncharacterized protein</fullName>
    </submittedName>
</protein>
<reference evidence="1 2" key="1">
    <citation type="submission" date="2018-06" db="EMBL/GenBank/DDBJ databases">
        <title>Genomic Encyclopedia of Type Strains, Phase IV (KMG-IV): sequencing the most valuable type-strain genomes for metagenomic binning, comparative biology and taxonomic classification.</title>
        <authorList>
            <person name="Goeker M."/>
        </authorList>
    </citation>
    <scope>NUCLEOTIDE SEQUENCE [LARGE SCALE GENOMIC DNA]</scope>
    <source>
        <strain evidence="1 2">DSM 25619</strain>
    </source>
</reference>
<dbReference type="OrthoDB" id="8368175at2"/>
<organism evidence="1 2">
    <name type="scientific">Pseudochrobactrum asaccharolyticum</name>
    <dbReference type="NCBI Taxonomy" id="354351"/>
    <lineage>
        <taxon>Bacteria</taxon>
        <taxon>Pseudomonadati</taxon>
        <taxon>Pseudomonadota</taxon>
        <taxon>Alphaproteobacteria</taxon>
        <taxon>Hyphomicrobiales</taxon>
        <taxon>Brucellaceae</taxon>
        <taxon>Pseudochrobactrum</taxon>
    </lineage>
</organism>
<keyword evidence="2" id="KW-1185">Reference proteome</keyword>
<evidence type="ECO:0000313" key="1">
    <source>
        <dbReference type="EMBL" id="RBO90510.1"/>
    </source>
</evidence>
<dbReference type="Proteomes" id="UP000252893">
    <property type="component" value="Unassembled WGS sequence"/>
</dbReference>
<name>A0A366DKA7_9HYPH</name>
<dbReference type="EMBL" id="QNRH01000013">
    <property type="protein sequence ID" value="RBO90510.1"/>
    <property type="molecule type" value="Genomic_DNA"/>
</dbReference>
<sequence>MAIFDRLDKHTSRTVDAINAIPFILTPYLSSPNGRGIVDPNRKVIQGKGIFDYYEVEYGLQLGVRRSYREANDMRSLQSGREPYLSVDRKFFKSLDDEAIQGDLIKLPTRPELPTFQIVAAHRDGLARVILTMVQEGAQA</sequence>
<comment type="caution">
    <text evidence="1">The sequence shown here is derived from an EMBL/GenBank/DDBJ whole genome shotgun (WGS) entry which is preliminary data.</text>
</comment>
<gene>
    <name evidence="1" type="ORF">DFR47_11371</name>
</gene>
<accession>A0A366DKA7</accession>
<evidence type="ECO:0000313" key="2">
    <source>
        <dbReference type="Proteomes" id="UP000252893"/>
    </source>
</evidence>